<proteinExistence type="predicted"/>
<accession>A0A975U0A9</accession>
<dbReference type="Proteomes" id="UP000694001">
    <property type="component" value="Chromosome"/>
</dbReference>
<protein>
    <submittedName>
        <fullName evidence="1">DUF1028 domain-containing protein</fullName>
    </submittedName>
</protein>
<dbReference type="AlphaFoldDB" id="A0A975U0A9"/>
<name>A0A975U0A9_9PROT</name>
<keyword evidence="2" id="KW-1185">Reference proteome</keyword>
<dbReference type="Pfam" id="PF06267">
    <property type="entry name" value="DUF1028"/>
    <property type="match status" value="1"/>
</dbReference>
<dbReference type="InterPro" id="IPR010430">
    <property type="entry name" value="DUF1028"/>
</dbReference>
<gene>
    <name evidence="1" type="ORF">KO353_11295</name>
</gene>
<dbReference type="RefSeq" id="WP_218284813.1">
    <property type="nucleotide sequence ID" value="NZ_CP076448.1"/>
</dbReference>
<sequence>MTWSILARDPCDGTLGVAVATRFFAVGALCPHVEGRVAALSTQALMNPMYAIEGLAALRQGAPAPEVVAALTATDPGRAFRQLHILDAEGRIGQHTGESCVPWAGHTTGKDCSVAGNMLAGEEVILATARAYEAAAAERLPMAERLLRALEAGEVAGGDARGRQSAALKVASRDPYADLDLRVDDHADPIPELRRLWRRSRARYAVYRRFLAGPGHPGVFDRAVINAAIAVEGTPDDDIPGSAGTAA</sequence>
<evidence type="ECO:0000313" key="2">
    <source>
        <dbReference type="Proteomes" id="UP000694001"/>
    </source>
</evidence>
<dbReference type="PANTHER" id="PTHR39328:SF1">
    <property type="entry name" value="BLL2871 PROTEIN"/>
    <property type="match status" value="1"/>
</dbReference>
<evidence type="ECO:0000313" key="1">
    <source>
        <dbReference type="EMBL" id="QXM23880.1"/>
    </source>
</evidence>
<reference evidence="1" key="1">
    <citation type="submission" date="2021-06" db="EMBL/GenBank/DDBJ databases">
        <title>Elioraea tepida, sp. nov., a moderately thermophilic aerobic anoxygenic phototrophic bacterium isolated from an alkaline siliceous hot spring mat community in Yellowstone National Park, WY, USA.</title>
        <authorList>
            <person name="Saini M.K."/>
            <person name="Yoshida S."/>
            <person name="Sebastian A."/>
            <person name="Hirose S."/>
            <person name="Hara E."/>
            <person name="Tamaki H."/>
            <person name="Soulier N.T."/>
            <person name="Albert I."/>
            <person name="Hanada S."/>
            <person name="Bryant D.A."/>
            <person name="Tank M."/>
        </authorList>
    </citation>
    <scope>NUCLEOTIDE SEQUENCE</scope>
    <source>
        <strain evidence="1">MS-P2</strain>
    </source>
</reference>
<organism evidence="1 2">
    <name type="scientific">Elioraea tepida</name>
    <dbReference type="NCBI Taxonomy" id="2843330"/>
    <lineage>
        <taxon>Bacteria</taxon>
        <taxon>Pseudomonadati</taxon>
        <taxon>Pseudomonadota</taxon>
        <taxon>Alphaproteobacteria</taxon>
        <taxon>Acetobacterales</taxon>
        <taxon>Elioraeaceae</taxon>
        <taxon>Elioraea</taxon>
    </lineage>
</organism>
<dbReference type="KEGG" id="elio:KO353_11295"/>
<dbReference type="PANTHER" id="PTHR39328">
    <property type="entry name" value="BLL2871 PROTEIN"/>
    <property type="match status" value="1"/>
</dbReference>
<dbReference type="EMBL" id="CP076448">
    <property type="protein sequence ID" value="QXM23880.1"/>
    <property type="molecule type" value="Genomic_DNA"/>
</dbReference>